<keyword evidence="7" id="KW-0963">Cytoplasm</keyword>
<dbReference type="GO" id="GO:0005770">
    <property type="term" value="C:late endosome"/>
    <property type="evidence" value="ECO:0007669"/>
    <property type="project" value="UniProtKB-SubCell"/>
</dbReference>
<accession>A0A833S640</accession>
<feature type="domain" description="CCD97-like C-terminal" evidence="16">
    <location>
        <begin position="130"/>
        <end position="318"/>
    </location>
</feature>
<dbReference type="Proteomes" id="UP000655588">
    <property type="component" value="Unassembled WGS sequence"/>
</dbReference>
<dbReference type="AlphaFoldDB" id="A0A833S640"/>
<dbReference type="GO" id="GO:0051049">
    <property type="term" value="P:regulation of transport"/>
    <property type="evidence" value="ECO:0007669"/>
    <property type="project" value="UniProtKB-ARBA"/>
</dbReference>
<evidence type="ECO:0000256" key="6">
    <source>
        <dbReference type="ARBA" id="ARBA00022448"/>
    </source>
</evidence>
<dbReference type="GO" id="GO:0010628">
    <property type="term" value="P:positive regulation of gene expression"/>
    <property type="evidence" value="ECO:0007669"/>
    <property type="project" value="UniProtKB-ARBA"/>
</dbReference>
<name>A0A833S640_9HYME</name>
<feature type="coiled-coil region" evidence="14">
    <location>
        <begin position="190"/>
        <end position="224"/>
    </location>
</feature>
<dbReference type="EMBL" id="WNWW01000239">
    <property type="protein sequence ID" value="KAF3427997.1"/>
    <property type="molecule type" value="Genomic_DNA"/>
</dbReference>
<proteinExistence type="inferred from homology"/>
<evidence type="ECO:0000313" key="18">
    <source>
        <dbReference type="Proteomes" id="UP000655588"/>
    </source>
</evidence>
<keyword evidence="18" id="KW-1185">Reference proteome</keyword>
<dbReference type="GO" id="GO:0042147">
    <property type="term" value="P:retrograde transport, endosome to Golgi"/>
    <property type="evidence" value="ECO:0007669"/>
    <property type="project" value="InterPro"/>
</dbReference>
<evidence type="ECO:0000256" key="9">
    <source>
        <dbReference type="ARBA" id="ARBA00022753"/>
    </source>
</evidence>
<evidence type="ECO:0000313" key="17">
    <source>
        <dbReference type="EMBL" id="KAF3427997.1"/>
    </source>
</evidence>
<dbReference type="GO" id="GO:0005769">
    <property type="term" value="C:early endosome"/>
    <property type="evidence" value="ECO:0007669"/>
    <property type="project" value="UniProtKB-SubCell"/>
</dbReference>
<keyword evidence="9" id="KW-0967">Endosome</keyword>
<evidence type="ECO:0000256" key="2">
    <source>
        <dbReference type="ARBA" id="ARBA00004412"/>
    </source>
</evidence>
<keyword evidence="6" id="KW-0813">Transport</keyword>
<evidence type="ECO:0000256" key="4">
    <source>
        <dbReference type="ARBA" id="ARBA00004603"/>
    </source>
</evidence>
<dbReference type="Pfam" id="PF03635">
    <property type="entry name" value="Vps35"/>
    <property type="match status" value="1"/>
</dbReference>
<evidence type="ECO:0000256" key="8">
    <source>
        <dbReference type="ARBA" id="ARBA00022553"/>
    </source>
</evidence>
<keyword evidence="14" id="KW-0175">Coiled coil</keyword>
<dbReference type="GO" id="GO:0005829">
    <property type="term" value="C:cytosol"/>
    <property type="evidence" value="ECO:0007669"/>
    <property type="project" value="GOC"/>
</dbReference>
<keyword evidence="8" id="KW-0597">Phosphoprotein</keyword>
<dbReference type="GO" id="GO:0032880">
    <property type="term" value="P:regulation of protein localization"/>
    <property type="evidence" value="ECO:0007669"/>
    <property type="project" value="UniProtKB-ARBA"/>
</dbReference>
<evidence type="ECO:0000256" key="7">
    <source>
        <dbReference type="ARBA" id="ARBA00022490"/>
    </source>
</evidence>
<evidence type="ECO:0000256" key="13">
    <source>
        <dbReference type="ARBA" id="ARBA00083192"/>
    </source>
</evidence>
<organism evidence="17 18">
    <name type="scientific">Frieseomelitta varia</name>
    <dbReference type="NCBI Taxonomy" id="561572"/>
    <lineage>
        <taxon>Eukaryota</taxon>
        <taxon>Metazoa</taxon>
        <taxon>Ecdysozoa</taxon>
        <taxon>Arthropoda</taxon>
        <taxon>Hexapoda</taxon>
        <taxon>Insecta</taxon>
        <taxon>Pterygota</taxon>
        <taxon>Neoptera</taxon>
        <taxon>Endopterygota</taxon>
        <taxon>Hymenoptera</taxon>
        <taxon>Apocrita</taxon>
        <taxon>Aculeata</taxon>
        <taxon>Apoidea</taxon>
        <taxon>Anthophila</taxon>
        <taxon>Apidae</taxon>
        <taxon>Frieseomelitta</taxon>
    </lineage>
</organism>
<evidence type="ECO:0000256" key="1">
    <source>
        <dbReference type="ARBA" id="ARBA00004170"/>
    </source>
</evidence>
<feature type="region of interest" description="Disordered" evidence="15">
    <location>
        <begin position="652"/>
        <end position="671"/>
    </location>
</feature>
<dbReference type="InterPro" id="IPR040233">
    <property type="entry name" value="CCD97-like_C"/>
</dbReference>
<reference evidence="17" key="1">
    <citation type="submission" date="2019-11" db="EMBL/GenBank/DDBJ databases">
        <title>The nuclear and mitochondrial genomes of Frieseomelitta varia - a highly eusocial stingless bee (Meliponini) with a permanently sterile worker caste.</title>
        <authorList>
            <person name="Freitas F.C.P."/>
            <person name="Lourenco A.P."/>
            <person name="Nunes F.M.F."/>
            <person name="Paschoal A.R."/>
            <person name="Abreu F.C.P."/>
            <person name="Barbin F.O."/>
            <person name="Bataglia L."/>
            <person name="Cardoso-Junior C.A.M."/>
            <person name="Cervoni M.S."/>
            <person name="Silva S.R."/>
            <person name="Dalarmi F."/>
            <person name="Del Lama M.A."/>
            <person name="Depintor T.S."/>
            <person name="Ferreira K.M."/>
            <person name="Goria P.S."/>
            <person name="Jaskot M.C."/>
            <person name="Lago D.C."/>
            <person name="Luna-Lucena D."/>
            <person name="Moda L.M."/>
            <person name="Nascimento L."/>
            <person name="Pedrino M."/>
            <person name="Rabico F.O."/>
            <person name="Sanches F.C."/>
            <person name="Santos D.E."/>
            <person name="Santos C.G."/>
            <person name="Vieira J."/>
            <person name="Lopes T.F."/>
            <person name="Barchuk A.R."/>
            <person name="Hartfelder K."/>
            <person name="Simoes Z.L.P."/>
            <person name="Bitondi M.M.G."/>
            <person name="Pinheiro D.G."/>
        </authorList>
    </citation>
    <scope>NUCLEOTIDE SEQUENCE</scope>
    <source>
        <strain evidence="17">USP_RPSP 00005682</strain>
        <tissue evidence="17">Whole individual</tissue>
    </source>
</reference>
<evidence type="ECO:0000256" key="12">
    <source>
        <dbReference type="ARBA" id="ARBA00072998"/>
    </source>
</evidence>
<keyword evidence="10" id="KW-0653">Protein transport</keyword>
<comment type="similarity">
    <text evidence="5">Belongs to the VPS35 family.</text>
</comment>
<dbReference type="GO" id="GO:0042176">
    <property type="term" value="P:regulation of protein catabolic process"/>
    <property type="evidence" value="ECO:0007669"/>
    <property type="project" value="UniProtKB-ARBA"/>
</dbReference>
<evidence type="ECO:0000256" key="11">
    <source>
        <dbReference type="ARBA" id="ARBA00023136"/>
    </source>
</evidence>
<comment type="subcellular location">
    <subcellularLocation>
        <location evidence="3">Cytoplasm</location>
    </subcellularLocation>
    <subcellularLocation>
        <location evidence="2">Early endosome</location>
    </subcellularLocation>
    <subcellularLocation>
        <location evidence="4">Late endosome</location>
    </subcellularLocation>
    <subcellularLocation>
        <location evidence="1">Membrane</location>
        <topology evidence="1">Peripheral membrane protein</topology>
    </subcellularLocation>
</comment>
<evidence type="ECO:0000256" key="5">
    <source>
        <dbReference type="ARBA" id="ARBA00006536"/>
    </source>
</evidence>
<dbReference type="GO" id="GO:0050793">
    <property type="term" value="P:regulation of developmental process"/>
    <property type="evidence" value="ECO:0007669"/>
    <property type="project" value="UniProtKB-ARBA"/>
</dbReference>
<dbReference type="GO" id="GO:0099175">
    <property type="term" value="P:regulation of postsynapse organization"/>
    <property type="evidence" value="ECO:0007669"/>
    <property type="project" value="UniProtKB-ARBA"/>
</dbReference>
<dbReference type="GO" id="GO:0099639">
    <property type="term" value="P:neurotransmitter receptor transport, endosome to plasma membrane"/>
    <property type="evidence" value="ECO:0007669"/>
    <property type="project" value="UniProtKB-ARBA"/>
</dbReference>
<evidence type="ECO:0000256" key="10">
    <source>
        <dbReference type="ARBA" id="ARBA00022927"/>
    </source>
</evidence>
<dbReference type="GO" id="GO:0009967">
    <property type="term" value="P:positive regulation of signal transduction"/>
    <property type="evidence" value="ECO:0007669"/>
    <property type="project" value="UniProtKB-ARBA"/>
</dbReference>
<dbReference type="GO" id="GO:0031647">
    <property type="term" value="P:regulation of protein stability"/>
    <property type="evidence" value="ECO:0007669"/>
    <property type="project" value="UniProtKB-ARBA"/>
</dbReference>
<dbReference type="GO" id="GO:0031748">
    <property type="term" value="F:D1 dopamine receptor binding"/>
    <property type="evidence" value="ECO:0007669"/>
    <property type="project" value="UniProtKB-ARBA"/>
</dbReference>
<feature type="region of interest" description="Disordered" evidence="15">
    <location>
        <begin position="313"/>
        <end position="332"/>
    </location>
</feature>
<keyword evidence="11" id="KW-0472">Membrane</keyword>
<dbReference type="Gene3D" id="1.25.40.660">
    <property type="entry name" value="Vacuolar protein sorting-associated protein 35, helical subcomplex Vps35-C"/>
    <property type="match status" value="1"/>
</dbReference>
<protein>
    <recommendedName>
        <fullName evidence="12">Vacuolar protein sorting-associated protein 35</fullName>
    </recommendedName>
    <alternativeName>
        <fullName evidence="13">Vesicle protein sorting 35</fullName>
    </alternativeName>
</protein>
<comment type="caution">
    <text evidence="17">The sequence shown here is derived from an EMBL/GenBank/DDBJ whole genome shotgun (WGS) entry which is preliminary data.</text>
</comment>
<sequence>MNKEEDKQINVSKVIVGDKNDNNNSQQISLNEVDKNLEEELLYHVAKSKAIFKSQQKDEPDLTFEEKLVIARNILQKSYCLFLSKFGHYMKKEHLKFFAKSKNEDYEIAYYFNKLQRYFNSSTRQTDVKNRRYQALKTLIKEGEYFSESEMMKRNPLLYEHLIGQYMTEEQKRLRDNIDTKNITFVNLLMENIERDNLKMKQKLQEEEEQNVLEENDTDEEQEIVFASKNYGEKATYWAIIPIVENKVQHKNEILKNPHCISKSQKQVLKQEFVTNMYQNFLDGKDIDFDYSTVDENEAYDNIDLRTQDEEDKYFDSESPETIGSTENTNEIESEDELDIYMKSLKPMTPAITGVEEQEKLLEDAIGVVKVQAFQMKHCLDKSKLMDALKHASTMLGELRTSLLSPKNMAITDELRHLELYLLDEFQKGRKVTDLYELVQYVGNIVPRLYLLITVGLVYIKTTPGLKRDLLRDLVEMCRGVQHPLRGLFLRNYLLQCTRNILPDVAEEDDEDGSVRDSIDFVLMNFAEMNKLWVRMQHQGHTRDRERREREREELRILVGTNLVRLSQLESVTLEKYKKLVLPGILEQVVSCRDAIAQEYLMECIIQVFPDEFHLQTLNAFLKSCAELQNGVNVKNIIISLIDRLAAFSQRSDGVGGPGSPNQVPGIPQDTRQDMPPEDIVSLQVALINLAHKCYPDRVNYVDKVLLTTVQIFQKQNVDKLEYNSAVSRELVRLMKIPVDNYKNILIVLKLEHFAPLLDYFDYEGRKLLAIYIITNILENETLIPTQEQVDAVLSMVSPLVQDQPDQPNIEEDPEDFAEEQGLLGRLIHHFKSETADQQYMILSAARKHFSVGGNKRIKYTLPPIVFQAYQLAFIYKGLKDQDEMWQKKCQKIFQFCHATITALMKAELAELPLRLFLQGAIAIGEIRFDNFEMVAYEFMSQAFSIYEDEISDSKAQLAAITLIIATFEQMSCFCEENAEPIRNQCVLYASKLLRKPDQCRGIATCSHIFWSGKSLATGGKEMQNRFKVLDCLRKGIRIASQCMDTSVQVQLYVELLNHYIYFYEKGNTTFTVDIVNQVIAKIKEELPNLEVSEETEQIQKHLANTLEHLRNRMESPEADGLSYQGLIL</sequence>
<evidence type="ECO:0000256" key="3">
    <source>
        <dbReference type="ARBA" id="ARBA00004496"/>
    </source>
</evidence>
<evidence type="ECO:0000259" key="16">
    <source>
        <dbReference type="Pfam" id="PF09747"/>
    </source>
</evidence>
<evidence type="ECO:0000256" key="15">
    <source>
        <dbReference type="SAM" id="MobiDB-lite"/>
    </source>
</evidence>
<dbReference type="InterPro" id="IPR005378">
    <property type="entry name" value="Vps35"/>
</dbReference>
<dbReference type="GO" id="GO:0030906">
    <property type="term" value="C:retromer, cargo-selective complex"/>
    <property type="evidence" value="ECO:0007669"/>
    <property type="project" value="InterPro"/>
</dbReference>
<dbReference type="PANTHER" id="PTHR11099">
    <property type="entry name" value="VACUOLAR SORTING PROTEIN 35"/>
    <property type="match status" value="1"/>
</dbReference>
<dbReference type="FunFam" id="1.25.40.660:FF:000001">
    <property type="entry name" value="Vacuolar protein sorting-associated protein 35"/>
    <property type="match status" value="1"/>
</dbReference>
<gene>
    <name evidence="17" type="ORF">E2986_04320</name>
</gene>
<dbReference type="Pfam" id="PF09747">
    <property type="entry name" value="CCD97-like_C"/>
    <property type="match status" value="1"/>
</dbReference>
<feature type="compositionally biased region" description="Polar residues" evidence="15">
    <location>
        <begin position="320"/>
        <end position="329"/>
    </location>
</feature>
<dbReference type="PANTHER" id="PTHR11099:SF0">
    <property type="entry name" value="VACUOLAR PROTEIN SORTING-ASSOCIATED PROTEIN 35"/>
    <property type="match status" value="1"/>
</dbReference>
<evidence type="ECO:0000256" key="14">
    <source>
        <dbReference type="SAM" id="Coils"/>
    </source>
</evidence>
<dbReference type="InterPro" id="IPR042491">
    <property type="entry name" value="Vps35_C"/>
</dbReference>